<keyword evidence="5 9" id="KW-0297">G-protein coupled receptor</keyword>
<evidence type="ECO:0000256" key="5">
    <source>
        <dbReference type="ARBA" id="ARBA00023040"/>
    </source>
</evidence>
<dbReference type="Pfam" id="PF00001">
    <property type="entry name" value="7tm_1"/>
    <property type="match status" value="1"/>
</dbReference>
<dbReference type="GO" id="GO:0004930">
    <property type="term" value="F:G protein-coupled receptor activity"/>
    <property type="evidence" value="ECO:0007669"/>
    <property type="project" value="UniProtKB-KW"/>
</dbReference>
<keyword evidence="3 9" id="KW-0812">Transmembrane</keyword>
<comment type="caution">
    <text evidence="12">The sequence shown here is derived from an EMBL/GenBank/DDBJ whole genome shotgun (WGS) entry which is preliminary data.</text>
</comment>
<keyword evidence="8 9" id="KW-0807">Transducer</keyword>
<keyword evidence="6 10" id="KW-0472">Membrane</keyword>
<feature type="transmembrane region" description="Helical" evidence="10">
    <location>
        <begin position="93"/>
        <end position="113"/>
    </location>
</feature>
<dbReference type="PANTHER" id="PTHR24229:SF53">
    <property type="entry name" value="NEUROPEPTIDE RECEPTOR 18"/>
    <property type="match status" value="1"/>
</dbReference>
<dbReference type="EMBL" id="CATQJA010000306">
    <property type="protein sequence ID" value="CAJ0559082.1"/>
    <property type="molecule type" value="Genomic_DNA"/>
</dbReference>
<dbReference type="CDD" id="cd00637">
    <property type="entry name" value="7tm_classA_rhodopsin-like"/>
    <property type="match status" value="1"/>
</dbReference>
<evidence type="ECO:0000256" key="6">
    <source>
        <dbReference type="ARBA" id="ARBA00023136"/>
    </source>
</evidence>
<dbReference type="GO" id="GO:0005886">
    <property type="term" value="C:plasma membrane"/>
    <property type="evidence" value="ECO:0007669"/>
    <property type="project" value="UniProtKB-SubCell"/>
</dbReference>
<evidence type="ECO:0000256" key="10">
    <source>
        <dbReference type="SAM" id="Phobius"/>
    </source>
</evidence>
<keyword evidence="7 9" id="KW-0675">Receptor</keyword>
<dbReference type="PROSITE" id="PS50262">
    <property type="entry name" value="G_PROTEIN_RECEP_F1_2"/>
    <property type="match status" value="1"/>
</dbReference>
<dbReference type="Gene3D" id="1.20.1070.10">
    <property type="entry name" value="Rhodopsin 7-helix transmembrane proteins"/>
    <property type="match status" value="1"/>
</dbReference>
<dbReference type="Proteomes" id="UP001177023">
    <property type="component" value="Unassembled WGS sequence"/>
</dbReference>
<evidence type="ECO:0000259" key="11">
    <source>
        <dbReference type="PROSITE" id="PS50262"/>
    </source>
</evidence>
<protein>
    <recommendedName>
        <fullName evidence="11">G-protein coupled receptors family 1 profile domain-containing protein</fullName>
    </recommendedName>
</protein>
<dbReference type="GO" id="GO:0042277">
    <property type="term" value="F:peptide binding"/>
    <property type="evidence" value="ECO:0007669"/>
    <property type="project" value="TreeGrafter"/>
</dbReference>
<dbReference type="PROSITE" id="PS00237">
    <property type="entry name" value="G_PROTEIN_RECEP_F1_1"/>
    <property type="match status" value="1"/>
</dbReference>
<comment type="similarity">
    <text evidence="9">Belongs to the G-protein coupled receptor 1 family.</text>
</comment>
<evidence type="ECO:0000313" key="12">
    <source>
        <dbReference type="EMBL" id="CAJ0559082.1"/>
    </source>
</evidence>
<name>A0AA36C617_9BILA</name>
<evidence type="ECO:0000256" key="7">
    <source>
        <dbReference type="ARBA" id="ARBA00023170"/>
    </source>
</evidence>
<reference evidence="12" key="1">
    <citation type="submission" date="2023-06" db="EMBL/GenBank/DDBJ databases">
        <authorList>
            <person name="Delattre M."/>
        </authorList>
    </citation>
    <scope>NUCLEOTIDE SEQUENCE</scope>
    <source>
        <strain evidence="12">AF72</strain>
    </source>
</reference>
<accession>A0AA36C617</accession>
<evidence type="ECO:0000256" key="4">
    <source>
        <dbReference type="ARBA" id="ARBA00022989"/>
    </source>
</evidence>
<keyword evidence="2" id="KW-1003">Cell membrane</keyword>
<feature type="domain" description="G-protein coupled receptors family 1 profile" evidence="11">
    <location>
        <begin position="70"/>
        <end position="351"/>
    </location>
</feature>
<feature type="transmembrane region" description="Helical" evidence="10">
    <location>
        <begin position="53"/>
        <end position="81"/>
    </location>
</feature>
<dbReference type="PANTHER" id="PTHR24229">
    <property type="entry name" value="NEUROPEPTIDES RECEPTOR"/>
    <property type="match status" value="1"/>
</dbReference>
<dbReference type="AlphaFoldDB" id="A0AA36C617"/>
<organism evidence="12 13">
    <name type="scientific">Mesorhabditis spiculigera</name>
    <dbReference type="NCBI Taxonomy" id="96644"/>
    <lineage>
        <taxon>Eukaryota</taxon>
        <taxon>Metazoa</taxon>
        <taxon>Ecdysozoa</taxon>
        <taxon>Nematoda</taxon>
        <taxon>Chromadorea</taxon>
        <taxon>Rhabditida</taxon>
        <taxon>Rhabditina</taxon>
        <taxon>Rhabditomorpha</taxon>
        <taxon>Rhabditoidea</taxon>
        <taxon>Rhabditidae</taxon>
        <taxon>Mesorhabditinae</taxon>
        <taxon>Mesorhabditis</taxon>
    </lineage>
</organism>
<keyword evidence="4 10" id="KW-1133">Transmembrane helix</keyword>
<gene>
    <name evidence="12" type="ORF">MSPICULIGERA_LOCUS1161</name>
</gene>
<evidence type="ECO:0000256" key="3">
    <source>
        <dbReference type="ARBA" id="ARBA00022692"/>
    </source>
</evidence>
<dbReference type="InterPro" id="IPR000276">
    <property type="entry name" value="GPCR_Rhodpsn"/>
</dbReference>
<feature type="transmembrane region" description="Helical" evidence="10">
    <location>
        <begin position="284"/>
        <end position="307"/>
    </location>
</feature>
<sequence length="446" mass="50906">MATSSESELPSHSYDGMADLGRDVGGAMEGKQNYDNFSVHYVLPYTNHTNVPLMAIAAFYALLFMIGTCGNAAILSVVHYVRHQDLRAKHNMTLAYICILCIVDFLSMLPLPMTIIDQLLGFWMFGTFACKLFRLLEHIGKIFSTFILVAFSLDRYCAVCHPLRLTMRSQKIVTLMLSSMFGLTCLMLSPILIFAHSKELIVHESYDMAGKSITRLHLYKCVDDLGDSLFILFTLFCFFFAYLVPLLMMIYFYYEMLYQLFKQSRAVRQSLGQRRKKLEERIPIMRIAVYTLAICGFHFICWTPYWISVLYSLYLELATSNTDPPTLSFIYFMYGVHALPYVNSASNFVLYGLLNRQLHQTHRRDRDHRSSRTGYTSTLKTRDSAPVLMNGNGNPNNGYIKSSPSNCSLQHQEYIPLVVKTSDFASMTSPKPSLSNLESCEDSVIL</sequence>
<feature type="non-terminal residue" evidence="12">
    <location>
        <position position="1"/>
    </location>
</feature>
<evidence type="ECO:0000256" key="8">
    <source>
        <dbReference type="ARBA" id="ARBA00023224"/>
    </source>
</evidence>
<evidence type="ECO:0000256" key="2">
    <source>
        <dbReference type="ARBA" id="ARBA00022475"/>
    </source>
</evidence>
<keyword evidence="13" id="KW-1185">Reference proteome</keyword>
<dbReference type="GO" id="GO:0043005">
    <property type="term" value="C:neuron projection"/>
    <property type="evidence" value="ECO:0007669"/>
    <property type="project" value="TreeGrafter"/>
</dbReference>
<evidence type="ECO:0000256" key="1">
    <source>
        <dbReference type="ARBA" id="ARBA00004651"/>
    </source>
</evidence>
<evidence type="ECO:0000256" key="9">
    <source>
        <dbReference type="RuleBase" id="RU000688"/>
    </source>
</evidence>
<dbReference type="PRINTS" id="PR00237">
    <property type="entry name" value="GPCRRHODOPSN"/>
</dbReference>
<feature type="transmembrane region" description="Helical" evidence="10">
    <location>
        <begin position="172"/>
        <end position="195"/>
    </location>
</feature>
<proteinExistence type="inferred from homology"/>
<comment type="subcellular location">
    <subcellularLocation>
        <location evidence="1">Cell membrane</location>
        <topology evidence="1">Multi-pass membrane protein</topology>
    </subcellularLocation>
</comment>
<dbReference type="SUPFAM" id="SSF81321">
    <property type="entry name" value="Family A G protein-coupled receptor-like"/>
    <property type="match status" value="1"/>
</dbReference>
<feature type="transmembrane region" description="Helical" evidence="10">
    <location>
        <begin position="229"/>
        <end position="254"/>
    </location>
</feature>
<feature type="transmembrane region" description="Helical" evidence="10">
    <location>
        <begin position="327"/>
        <end position="354"/>
    </location>
</feature>
<dbReference type="InterPro" id="IPR017452">
    <property type="entry name" value="GPCR_Rhodpsn_7TM"/>
</dbReference>
<evidence type="ECO:0000313" key="13">
    <source>
        <dbReference type="Proteomes" id="UP001177023"/>
    </source>
</evidence>